<evidence type="ECO:0000256" key="1">
    <source>
        <dbReference type="ARBA" id="ARBA00004162"/>
    </source>
</evidence>
<evidence type="ECO:0000256" key="19">
    <source>
        <dbReference type="ARBA" id="ARBA00047899"/>
    </source>
</evidence>
<comment type="catalytic activity">
    <reaction evidence="20">
        <text>L-seryl-[protein] + ATP = O-phospho-L-seryl-[protein] + ADP + H(+)</text>
        <dbReference type="Rhea" id="RHEA:17989"/>
        <dbReference type="Rhea" id="RHEA-COMP:9863"/>
        <dbReference type="Rhea" id="RHEA-COMP:11604"/>
        <dbReference type="ChEBI" id="CHEBI:15378"/>
        <dbReference type="ChEBI" id="CHEBI:29999"/>
        <dbReference type="ChEBI" id="CHEBI:30616"/>
        <dbReference type="ChEBI" id="CHEBI:83421"/>
        <dbReference type="ChEBI" id="CHEBI:456216"/>
        <dbReference type="EC" id="2.7.11.1"/>
    </reaction>
</comment>
<evidence type="ECO:0000256" key="10">
    <source>
        <dbReference type="ARBA" id="ARBA00022729"/>
    </source>
</evidence>
<dbReference type="InterPro" id="IPR055414">
    <property type="entry name" value="LRR_R13L4/SHOC2-like"/>
</dbReference>
<keyword evidence="9 22" id="KW-0812">Transmembrane</keyword>
<dbReference type="InterPro" id="IPR032675">
    <property type="entry name" value="LRR_dom_sf"/>
</dbReference>
<keyword evidence="7" id="KW-0433">Leucine-rich repeat</keyword>
<keyword evidence="11" id="KW-0677">Repeat</keyword>
<dbReference type="Gene3D" id="1.10.510.10">
    <property type="entry name" value="Transferase(Phosphotransferase) domain 1"/>
    <property type="match status" value="1"/>
</dbReference>
<dbReference type="PRINTS" id="PR00019">
    <property type="entry name" value="LEURICHRPT"/>
</dbReference>
<keyword evidence="6" id="KW-0597">Phosphoprotein</keyword>
<keyword evidence="17" id="KW-0675">Receptor</keyword>
<dbReference type="InterPro" id="IPR011009">
    <property type="entry name" value="Kinase-like_dom_sf"/>
</dbReference>
<sequence length="1028" mass="114426">MEIFSLINQWINLLFIIIFTLLSISSKPATLALRSNENDMLALLPLKDQLVGDSHGVLTSWNASFHCCQWQGVQCGRRHRRVVSLNMSGLSLAGFISPVIGNLTFLREVDFSYNKLQGSIPREVGHLRRLVYLSLEYNHLNGEIPQELSNCSNLQEIAFNANNITGEIPVSLGDMKNLIELHLAGNLLIRGIPASLGNISTLKVLSLEQKKLKGTIPSSLGKLSNLEHMYIGTNKLSGSVPPVHNFSSLLVLDAADNQLSGNLPPEIGCTFPNLEAIFIGLNQLTGEIPRSISNISSLELFEISLNGFTGSVPENMGNLRNLLDLTISGNYLGSGKPEDLSFLSSLSNCSRLQSLAINYNHFYGVIPDSIANFSIWLEHLWMGDNQIIGRIPQGIGNLINLDLMEMEGTFIAGEIYISIGNLQNLEGLYLGFNHLSGKIPSSIGNLSRLSDLDLSNNKFAGAIPLALKQCTNLQKLDLSTNNLNGSIPYQLFGVFERLIYLNLSHNSFTGSLPSDMRNMKNLVEFYNLQLFMQKNSFHGTIPQSFASLRSLENLDLSNNNLSGTIPPELQKLPFLVRLNLSFNQLEDTYSALLSDLRLLSLLLAWFSAKALNLRKKSVASDFCFKKVTQQNLVQSSMNKAKYLQPFSELVFIGPQMSLPKCFSEKPKEKGKVLSTKTIIAIIISILLGSILVVLLFYHSLRHKARRGTFMPSSLFDNGCLRLSYKELLECTHGFASSNLIGTGSFGFVYKGVLYQHEKPVAVKVLNLRNHRAARSFIAECKALRKIRHRNLVKIITSCSSIDYQGIEFKALVFEFMPNGSLESWLHEQHDQSRYLNFAQRLDIAIDMANAIDYLQHGCGTMVVHCDLKPSNVLLDDDMVAHVADFGLAKLFSSGIKGTTGYVAPEYGMSGSVSPEGDIYSYGIMLLEMITGRRPTCDLFHHGLSLHNFCKIALQEGLKEIFDVRLVEEIGVNRKRIRNKPNMEAEIWECFVSFTKIGVSCSTEVATDRLRIRDAIIELHAMKARLLRT</sequence>
<dbReference type="PANTHER" id="PTHR27008">
    <property type="entry name" value="OS04G0122200 PROTEIN"/>
    <property type="match status" value="1"/>
</dbReference>
<protein>
    <recommendedName>
        <fullName evidence="3">non-specific serine/threonine protein kinase</fullName>
        <ecNumber evidence="3">2.7.11.1</ecNumber>
    </recommendedName>
</protein>
<feature type="binding site" evidence="21">
    <location>
        <position position="763"/>
    </location>
    <ligand>
        <name>ATP</name>
        <dbReference type="ChEBI" id="CHEBI:30616"/>
    </ligand>
</feature>
<feature type="non-terminal residue" evidence="24">
    <location>
        <position position="1028"/>
    </location>
</feature>
<dbReference type="SUPFAM" id="SSF56112">
    <property type="entry name" value="Protein kinase-like (PK-like)"/>
    <property type="match status" value="1"/>
</dbReference>
<keyword evidence="13" id="KW-0418">Kinase</keyword>
<evidence type="ECO:0000256" key="6">
    <source>
        <dbReference type="ARBA" id="ARBA00022553"/>
    </source>
</evidence>
<dbReference type="Proteomes" id="UP000327439">
    <property type="component" value="Unassembled WGS sequence"/>
</dbReference>
<dbReference type="EMBL" id="ML706188">
    <property type="protein sequence ID" value="KAB1671207.1"/>
    <property type="molecule type" value="Genomic_DNA"/>
</dbReference>
<evidence type="ECO:0000256" key="2">
    <source>
        <dbReference type="ARBA" id="ARBA00008684"/>
    </source>
</evidence>
<dbReference type="InterPro" id="IPR013210">
    <property type="entry name" value="LRR_N_plant-typ"/>
</dbReference>
<feature type="transmembrane region" description="Helical" evidence="22">
    <location>
        <begin position="678"/>
        <end position="697"/>
    </location>
</feature>
<dbReference type="InterPro" id="IPR001611">
    <property type="entry name" value="Leu-rich_rpt"/>
</dbReference>
<evidence type="ECO:0000256" key="21">
    <source>
        <dbReference type="PROSITE-ProRule" id="PRU10141"/>
    </source>
</evidence>
<dbReference type="InterPro" id="IPR008271">
    <property type="entry name" value="Ser/Thr_kinase_AS"/>
</dbReference>
<keyword evidence="12 21" id="KW-0547">Nucleotide-binding</keyword>
<dbReference type="Pfam" id="PF23598">
    <property type="entry name" value="LRR_14"/>
    <property type="match status" value="1"/>
</dbReference>
<dbReference type="InterPro" id="IPR000719">
    <property type="entry name" value="Prot_kinase_dom"/>
</dbReference>
<dbReference type="SMART" id="SM00220">
    <property type="entry name" value="S_TKc"/>
    <property type="match status" value="1"/>
</dbReference>
<name>A0A5J5NE83_GOSBA</name>
<accession>A0A5J5NE83</accession>
<dbReference type="Pfam" id="PF13855">
    <property type="entry name" value="LRR_8"/>
    <property type="match status" value="1"/>
</dbReference>
<dbReference type="FunFam" id="3.80.10.10:FF:000095">
    <property type="entry name" value="LRR receptor-like serine/threonine-protein kinase GSO1"/>
    <property type="match status" value="2"/>
</dbReference>
<dbReference type="SMART" id="SM00369">
    <property type="entry name" value="LRR_TYP"/>
    <property type="match status" value="7"/>
</dbReference>
<feature type="transmembrane region" description="Helical" evidence="22">
    <location>
        <begin position="87"/>
        <end position="106"/>
    </location>
</feature>
<keyword evidence="4" id="KW-1003">Cell membrane</keyword>
<evidence type="ECO:0000313" key="24">
    <source>
        <dbReference type="EMBL" id="KAB1671207.1"/>
    </source>
</evidence>
<dbReference type="Gene3D" id="3.80.10.10">
    <property type="entry name" value="Ribonuclease Inhibitor"/>
    <property type="match status" value="4"/>
</dbReference>
<dbReference type="GO" id="GO:0004674">
    <property type="term" value="F:protein serine/threonine kinase activity"/>
    <property type="evidence" value="ECO:0007669"/>
    <property type="project" value="UniProtKB-KW"/>
</dbReference>
<keyword evidence="8" id="KW-0808">Transferase</keyword>
<evidence type="ECO:0000256" key="16">
    <source>
        <dbReference type="ARBA" id="ARBA00023136"/>
    </source>
</evidence>
<dbReference type="SUPFAM" id="SSF52047">
    <property type="entry name" value="RNI-like"/>
    <property type="match status" value="1"/>
</dbReference>
<evidence type="ECO:0000256" key="8">
    <source>
        <dbReference type="ARBA" id="ARBA00022679"/>
    </source>
</evidence>
<dbReference type="PROSITE" id="PS50011">
    <property type="entry name" value="PROTEIN_KINASE_DOM"/>
    <property type="match status" value="1"/>
</dbReference>
<evidence type="ECO:0000256" key="22">
    <source>
        <dbReference type="SAM" id="Phobius"/>
    </source>
</evidence>
<dbReference type="Pfam" id="PF08263">
    <property type="entry name" value="LRRNT_2"/>
    <property type="match status" value="1"/>
</dbReference>
<keyword evidence="16 22" id="KW-0472">Membrane</keyword>
<evidence type="ECO:0000256" key="17">
    <source>
        <dbReference type="ARBA" id="ARBA00023170"/>
    </source>
</evidence>
<dbReference type="SUPFAM" id="SSF52058">
    <property type="entry name" value="L domain-like"/>
    <property type="match status" value="1"/>
</dbReference>
<dbReference type="PANTHER" id="PTHR27008:SF592">
    <property type="entry name" value="LEUCINE-RICH REPEAT RECEPTOR-LIKE PROTEIN KINASE FAMILY PROTEIN-RELATED"/>
    <property type="match status" value="1"/>
</dbReference>
<keyword evidence="14 21" id="KW-0067">ATP-binding</keyword>
<keyword evidence="15 22" id="KW-1133">Transmembrane helix</keyword>
<keyword evidence="5" id="KW-0723">Serine/threonine-protein kinase</keyword>
<dbReference type="FunFam" id="1.10.510.10:FF:000358">
    <property type="entry name" value="Putative leucine-rich repeat receptor-like serine/threonine-protein kinase"/>
    <property type="match status" value="1"/>
</dbReference>
<dbReference type="Pfam" id="PF00069">
    <property type="entry name" value="Pkinase"/>
    <property type="match status" value="1"/>
</dbReference>
<gene>
    <name evidence="24" type="ORF">ES319_1Z083100v1</name>
</gene>
<dbReference type="InterPro" id="IPR017441">
    <property type="entry name" value="Protein_kinase_ATP_BS"/>
</dbReference>
<feature type="transmembrane region" description="Helical" evidence="22">
    <location>
        <begin position="6"/>
        <end position="24"/>
    </location>
</feature>
<evidence type="ECO:0000256" key="13">
    <source>
        <dbReference type="ARBA" id="ARBA00022777"/>
    </source>
</evidence>
<evidence type="ECO:0000256" key="20">
    <source>
        <dbReference type="ARBA" id="ARBA00048679"/>
    </source>
</evidence>
<proteinExistence type="inferred from homology"/>
<comment type="catalytic activity">
    <reaction evidence="19">
        <text>L-threonyl-[protein] + ATP = O-phospho-L-threonyl-[protein] + ADP + H(+)</text>
        <dbReference type="Rhea" id="RHEA:46608"/>
        <dbReference type="Rhea" id="RHEA-COMP:11060"/>
        <dbReference type="Rhea" id="RHEA-COMP:11605"/>
        <dbReference type="ChEBI" id="CHEBI:15378"/>
        <dbReference type="ChEBI" id="CHEBI:30013"/>
        <dbReference type="ChEBI" id="CHEBI:30616"/>
        <dbReference type="ChEBI" id="CHEBI:61977"/>
        <dbReference type="ChEBI" id="CHEBI:456216"/>
        <dbReference type="EC" id="2.7.11.1"/>
    </reaction>
</comment>
<keyword evidence="18" id="KW-0325">Glycoprotein</keyword>
<dbReference type="PROSITE" id="PS00107">
    <property type="entry name" value="PROTEIN_KINASE_ATP"/>
    <property type="match status" value="1"/>
</dbReference>
<dbReference type="Gene3D" id="3.30.200.20">
    <property type="entry name" value="Phosphorylase Kinase, domain 1"/>
    <property type="match status" value="1"/>
</dbReference>
<comment type="subcellular location">
    <subcellularLocation>
        <location evidence="1">Cell membrane</location>
        <topology evidence="1">Single-pass membrane protein</topology>
    </subcellularLocation>
</comment>
<keyword evidence="10" id="KW-0732">Signal</keyword>
<dbReference type="FunFam" id="3.30.200.20:FF:000432">
    <property type="entry name" value="LRR receptor-like serine/threonine-protein kinase EFR"/>
    <property type="match status" value="1"/>
</dbReference>
<evidence type="ECO:0000256" key="11">
    <source>
        <dbReference type="ARBA" id="ARBA00022737"/>
    </source>
</evidence>
<evidence type="ECO:0000256" key="7">
    <source>
        <dbReference type="ARBA" id="ARBA00022614"/>
    </source>
</evidence>
<dbReference type="AlphaFoldDB" id="A0A5J5NE83"/>
<dbReference type="PROSITE" id="PS00108">
    <property type="entry name" value="PROTEIN_KINASE_ST"/>
    <property type="match status" value="1"/>
</dbReference>
<evidence type="ECO:0000256" key="12">
    <source>
        <dbReference type="ARBA" id="ARBA00022741"/>
    </source>
</evidence>
<evidence type="ECO:0000256" key="15">
    <source>
        <dbReference type="ARBA" id="ARBA00022989"/>
    </source>
</evidence>
<evidence type="ECO:0000256" key="14">
    <source>
        <dbReference type="ARBA" id="ARBA00022840"/>
    </source>
</evidence>
<evidence type="ECO:0000256" key="5">
    <source>
        <dbReference type="ARBA" id="ARBA00022527"/>
    </source>
</evidence>
<dbReference type="InterPro" id="IPR003591">
    <property type="entry name" value="Leu-rich_rpt_typical-subtyp"/>
</dbReference>
<feature type="domain" description="Protein kinase" evidence="23">
    <location>
        <begin position="734"/>
        <end position="1028"/>
    </location>
</feature>
<comment type="similarity">
    <text evidence="2">Belongs to the protein kinase superfamily. Ser/Thr protein kinase family.</text>
</comment>
<dbReference type="EC" id="2.7.11.1" evidence="3"/>
<dbReference type="OrthoDB" id="676979at2759"/>
<evidence type="ECO:0000256" key="3">
    <source>
        <dbReference type="ARBA" id="ARBA00012513"/>
    </source>
</evidence>
<dbReference type="Pfam" id="PF00560">
    <property type="entry name" value="LRR_1"/>
    <property type="match status" value="5"/>
</dbReference>
<dbReference type="InterPro" id="IPR051809">
    <property type="entry name" value="Plant_receptor-like_S/T_kinase"/>
</dbReference>
<keyword evidence="25" id="KW-1185">Reference proteome</keyword>
<dbReference type="PROSITE" id="PS51450">
    <property type="entry name" value="LRR"/>
    <property type="match status" value="1"/>
</dbReference>
<organism evidence="24 25">
    <name type="scientific">Gossypium barbadense</name>
    <name type="common">Sea Island cotton</name>
    <name type="synonym">Hibiscus barbadensis</name>
    <dbReference type="NCBI Taxonomy" id="3634"/>
    <lineage>
        <taxon>Eukaryota</taxon>
        <taxon>Viridiplantae</taxon>
        <taxon>Streptophyta</taxon>
        <taxon>Embryophyta</taxon>
        <taxon>Tracheophyta</taxon>
        <taxon>Spermatophyta</taxon>
        <taxon>Magnoliopsida</taxon>
        <taxon>eudicotyledons</taxon>
        <taxon>Gunneridae</taxon>
        <taxon>Pentapetalae</taxon>
        <taxon>rosids</taxon>
        <taxon>malvids</taxon>
        <taxon>Malvales</taxon>
        <taxon>Malvaceae</taxon>
        <taxon>Malvoideae</taxon>
        <taxon>Gossypium</taxon>
    </lineage>
</organism>
<evidence type="ECO:0000256" key="18">
    <source>
        <dbReference type="ARBA" id="ARBA00023180"/>
    </source>
</evidence>
<dbReference type="GO" id="GO:0005886">
    <property type="term" value="C:plasma membrane"/>
    <property type="evidence" value="ECO:0007669"/>
    <property type="project" value="UniProtKB-SubCell"/>
</dbReference>
<dbReference type="GO" id="GO:0005524">
    <property type="term" value="F:ATP binding"/>
    <property type="evidence" value="ECO:0007669"/>
    <property type="project" value="UniProtKB-UniRule"/>
</dbReference>
<evidence type="ECO:0000259" key="23">
    <source>
        <dbReference type="PROSITE" id="PS50011"/>
    </source>
</evidence>
<evidence type="ECO:0000256" key="4">
    <source>
        <dbReference type="ARBA" id="ARBA00022475"/>
    </source>
</evidence>
<evidence type="ECO:0000256" key="9">
    <source>
        <dbReference type="ARBA" id="ARBA00022692"/>
    </source>
</evidence>
<reference evidence="25" key="1">
    <citation type="journal article" date="2020" name="Nat. Genet.">
        <title>Genomic diversifications of five Gossypium allopolyploid species and their impact on cotton improvement.</title>
        <authorList>
            <person name="Chen Z.J."/>
            <person name="Sreedasyam A."/>
            <person name="Ando A."/>
            <person name="Song Q."/>
            <person name="De Santiago L.M."/>
            <person name="Hulse-Kemp A.M."/>
            <person name="Ding M."/>
            <person name="Ye W."/>
            <person name="Kirkbride R.C."/>
            <person name="Jenkins J."/>
            <person name="Plott C."/>
            <person name="Lovell J."/>
            <person name="Lin Y.M."/>
            <person name="Vaughn R."/>
            <person name="Liu B."/>
            <person name="Simpson S."/>
            <person name="Scheffler B.E."/>
            <person name="Wen L."/>
            <person name="Saski C.A."/>
            <person name="Grover C.E."/>
            <person name="Hu G."/>
            <person name="Conover J.L."/>
            <person name="Carlson J.W."/>
            <person name="Shu S."/>
            <person name="Boston L.B."/>
            <person name="Williams M."/>
            <person name="Peterson D.G."/>
            <person name="McGee K."/>
            <person name="Jones D.C."/>
            <person name="Wendel J.F."/>
            <person name="Stelly D.M."/>
            <person name="Grimwood J."/>
            <person name="Schmutz J."/>
        </authorList>
    </citation>
    <scope>NUCLEOTIDE SEQUENCE [LARGE SCALE GENOMIC DNA]</scope>
    <source>
        <strain evidence="25">cv. 3-79</strain>
    </source>
</reference>
<evidence type="ECO:0000313" key="25">
    <source>
        <dbReference type="Proteomes" id="UP000327439"/>
    </source>
</evidence>